<dbReference type="EMBL" id="FUWJ01000010">
    <property type="protein sequence ID" value="SKA32405.1"/>
    <property type="molecule type" value="Genomic_DNA"/>
</dbReference>
<organism evidence="1 2">
    <name type="scientific">Enhydrobacter aerosaccus</name>
    <dbReference type="NCBI Taxonomy" id="225324"/>
    <lineage>
        <taxon>Bacteria</taxon>
        <taxon>Pseudomonadati</taxon>
        <taxon>Pseudomonadota</taxon>
        <taxon>Alphaproteobacteria</taxon>
        <taxon>Hyphomicrobiales</taxon>
        <taxon>Enhydrobacter</taxon>
    </lineage>
</organism>
<dbReference type="RefSeq" id="WP_085936971.1">
    <property type="nucleotide sequence ID" value="NZ_FUWJ01000010.1"/>
</dbReference>
<accession>A0A1T4SVU9</accession>
<protein>
    <recommendedName>
        <fullName evidence="3">N-acetyltransferase domain-containing protein</fullName>
    </recommendedName>
</protein>
<dbReference type="PANTHER" id="PTHR41368">
    <property type="entry name" value="PROTEIN YGHO"/>
    <property type="match status" value="1"/>
</dbReference>
<gene>
    <name evidence="1" type="ORF">SAMN02745126_05240</name>
</gene>
<dbReference type="AlphaFoldDB" id="A0A1T4SVU9"/>
<evidence type="ECO:0000313" key="1">
    <source>
        <dbReference type="EMBL" id="SKA32405.1"/>
    </source>
</evidence>
<evidence type="ECO:0008006" key="3">
    <source>
        <dbReference type="Google" id="ProtNLM"/>
    </source>
</evidence>
<dbReference type="OrthoDB" id="9806005at2"/>
<dbReference type="Gene3D" id="3.40.630.30">
    <property type="match status" value="1"/>
</dbReference>
<dbReference type="STRING" id="225324.SAMN02745126_05240"/>
<name>A0A1T4SVU9_9HYPH</name>
<dbReference type="PANTHER" id="PTHR41368:SF1">
    <property type="entry name" value="PROTEIN YGHO"/>
    <property type="match status" value="1"/>
</dbReference>
<dbReference type="SUPFAM" id="SSF55729">
    <property type="entry name" value="Acyl-CoA N-acyltransferases (Nat)"/>
    <property type="match status" value="1"/>
</dbReference>
<evidence type="ECO:0000313" key="2">
    <source>
        <dbReference type="Proteomes" id="UP000190092"/>
    </source>
</evidence>
<dbReference type="InterPro" id="IPR039968">
    <property type="entry name" value="BcerS-like"/>
</dbReference>
<sequence>MASSEIVVSPVVGKADLKAFIDLPKRLFAGHKGYVPHLDVERREAFSPDKNPLFKHVEVQFFLARRDGRVVGRIAAQIDHAYLERYGDSTGHFGCLAAEDDPAIFAALFAAAEDWLRQKGMKRATGPFSLSVNEEVGLMVWGFDSRPMLMVPYDPPYSGPRVEGCGYTKIKDMLSYDYDVQNAPETLGKKLLARAGLADRVKVRTANMKMFDAEVRTLVGIFNDAWSDNWGFVPFTQAEIDHASKAFGPVIVPDLAVFVEVDDEAVAFIVALTNLNEAITEFNGSLNPLNLAKLLWRLKIAGVGSTRVPLMGVRKKYRNHPLMGAGLAMMAIDVLRQNGKRLGKKTAELGWILEDNKAMNNIIRLVGGVHYKTHRIYEKALA</sequence>
<dbReference type="Proteomes" id="UP000190092">
    <property type="component" value="Unassembled WGS sequence"/>
</dbReference>
<keyword evidence="2" id="KW-1185">Reference proteome</keyword>
<dbReference type="InterPro" id="IPR016181">
    <property type="entry name" value="Acyl_CoA_acyltransferase"/>
</dbReference>
<proteinExistence type="predicted"/>
<reference evidence="2" key="1">
    <citation type="submission" date="2017-02" db="EMBL/GenBank/DDBJ databases">
        <authorList>
            <person name="Varghese N."/>
            <person name="Submissions S."/>
        </authorList>
    </citation>
    <scope>NUCLEOTIDE SEQUENCE [LARGE SCALE GENOMIC DNA]</scope>
    <source>
        <strain evidence="2">ATCC 27094</strain>
    </source>
</reference>